<proteinExistence type="predicted"/>
<dbReference type="SUPFAM" id="SSF48403">
    <property type="entry name" value="Ankyrin repeat"/>
    <property type="match status" value="1"/>
</dbReference>
<evidence type="ECO:0000256" key="3">
    <source>
        <dbReference type="PROSITE-ProRule" id="PRU00023"/>
    </source>
</evidence>
<dbReference type="InterPro" id="IPR036770">
    <property type="entry name" value="Ankyrin_rpt-contain_sf"/>
</dbReference>
<sequence>MASQLSMVPERPLTLVKMCPEIFCHIVEKLLEMNHDRNKSAKWEWDPSIEGEPVFKPLGGYTDALNFAATCKGLYQHVTRGIYRHDVHYNMSAALLISAKLNNLAGVGQSLDAGADVHTGDTTESMTYYIKTPERRRGFWIPLNLKDQVTALHWATYKGHKDIVSLLLQRGADINYRVRLDIAEWQNRRDSDWPARPRVLDHYPVSFCGDDIAIHVDMACKTLEGIDSDIVRLKMEQGANTLYFAIHSRSCDMAEFLVNNGASMITHTGSRTHALHQAVTNCDLDMVRLILRYETVDINSIRDIRHSSPLHYIDDLDGGAVTEAVEIIKTLVQHGASINATDVYGTLPLKMYMRREPPMEPIVSEFIRNGSHTFEEFYLLYRSDPANFPEGLKSAFRDAEVRGFPLLADIPLPFDLTGLNALRLRYHQFYSLVEGTSVIPDDMVEWGEDEWQEYWEERPLVCTTAPRLGGLWD</sequence>
<dbReference type="PROSITE" id="PS50297">
    <property type="entry name" value="ANK_REP_REGION"/>
    <property type="match status" value="1"/>
</dbReference>
<keyword evidence="1" id="KW-0677">Repeat</keyword>
<dbReference type="PANTHER" id="PTHR24198:SF165">
    <property type="entry name" value="ANKYRIN REPEAT-CONTAINING PROTEIN-RELATED"/>
    <property type="match status" value="1"/>
</dbReference>
<keyword evidence="2 3" id="KW-0040">ANK repeat</keyword>
<dbReference type="Pfam" id="PF12796">
    <property type="entry name" value="Ank_2"/>
    <property type="match status" value="1"/>
</dbReference>
<dbReference type="Pfam" id="PF00023">
    <property type="entry name" value="Ank"/>
    <property type="match status" value="1"/>
</dbReference>
<organism evidence="4 5">
    <name type="scientific">Fusarium torulosum</name>
    <dbReference type="NCBI Taxonomy" id="33205"/>
    <lineage>
        <taxon>Eukaryota</taxon>
        <taxon>Fungi</taxon>
        <taxon>Dikarya</taxon>
        <taxon>Ascomycota</taxon>
        <taxon>Pezizomycotina</taxon>
        <taxon>Sordariomycetes</taxon>
        <taxon>Hypocreomycetidae</taxon>
        <taxon>Hypocreales</taxon>
        <taxon>Nectriaceae</taxon>
        <taxon>Fusarium</taxon>
    </lineage>
</organism>
<dbReference type="PRINTS" id="PR01415">
    <property type="entry name" value="ANKYRIN"/>
</dbReference>
<keyword evidence="5" id="KW-1185">Reference proteome</keyword>
<evidence type="ECO:0000313" key="5">
    <source>
        <dbReference type="Proteomes" id="UP001187734"/>
    </source>
</evidence>
<dbReference type="PANTHER" id="PTHR24198">
    <property type="entry name" value="ANKYRIN REPEAT AND PROTEIN KINASE DOMAIN-CONTAINING PROTEIN"/>
    <property type="match status" value="1"/>
</dbReference>
<dbReference type="Gene3D" id="1.25.40.20">
    <property type="entry name" value="Ankyrin repeat-containing domain"/>
    <property type="match status" value="2"/>
</dbReference>
<name>A0AAE8LY32_9HYPO</name>
<evidence type="ECO:0008006" key="6">
    <source>
        <dbReference type="Google" id="ProtNLM"/>
    </source>
</evidence>
<comment type="caution">
    <text evidence="4">The sequence shown here is derived from an EMBL/GenBank/DDBJ whole genome shotgun (WGS) entry which is preliminary data.</text>
</comment>
<dbReference type="AlphaFoldDB" id="A0AAE8LY32"/>
<protein>
    <recommendedName>
        <fullName evidence="6">Ankyrin</fullName>
    </recommendedName>
</protein>
<dbReference type="EMBL" id="ONZP01000011">
    <property type="protein sequence ID" value="SPJ70533.1"/>
    <property type="molecule type" value="Genomic_DNA"/>
</dbReference>
<evidence type="ECO:0000313" key="4">
    <source>
        <dbReference type="EMBL" id="SPJ70533.1"/>
    </source>
</evidence>
<accession>A0AAE8LY32</accession>
<dbReference type="PROSITE" id="PS50088">
    <property type="entry name" value="ANK_REPEAT"/>
    <property type="match status" value="1"/>
</dbReference>
<dbReference type="SMART" id="SM00248">
    <property type="entry name" value="ANK"/>
    <property type="match status" value="4"/>
</dbReference>
<dbReference type="Proteomes" id="UP001187734">
    <property type="component" value="Unassembled WGS sequence"/>
</dbReference>
<evidence type="ECO:0000256" key="2">
    <source>
        <dbReference type="ARBA" id="ARBA00023043"/>
    </source>
</evidence>
<gene>
    <name evidence="4" type="ORF">FTOL_00261</name>
</gene>
<feature type="repeat" description="ANK" evidence="3">
    <location>
        <begin position="147"/>
        <end position="179"/>
    </location>
</feature>
<reference evidence="4" key="1">
    <citation type="submission" date="2018-03" db="EMBL/GenBank/DDBJ databases">
        <authorList>
            <person name="Guldener U."/>
        </authorList>
    </citation>
    <scope>NUCLEOTIDE SEQUENCE</scope>
</reference>
<evidence type="ECO:0000256" key="1">
    <source>
        <dbReference type="ARBA" id="ARBA00022737"/>
    </source>
</evidence>
<dbReference type="InterPro" id="IPR002110">
    <property type="entry name" value="Ankyrin_rpt"/>
</dbReference>